<dbReference type="RefSeq" id="WP_159172382.1">
    <property type="nucleotide sequence ID" value="NZ_LR732308.1"/>
</dbReference>
<dbReference type="HAMAP" id="MF_00001">
    <property type="entry name" value="Asp_carb_tr"/>
    <property type="match status" value="1"/>
</dbReference>
<evidence type="ECO:0000313" key="11">
    <source>
        <dbReference type="Proteomes" id="UP000439752"/>
    </source>
</evidence>
<dbReference type="InterPro" id="IPR002082">
    <property type="entry name" value="Asp_carbamoyltransf"/>
</dbReference>
<dbReference type="EC" id="2.1.3.2" evidence="7"/>
<accession>A0A653ID05</accession>
<feature type="binding site" evidence="7">
    <location>
        <position position="83"/>
    </location>
    <ligand>
        <name>L-aspartate</name>
        <dbReference type="ChEBI" id="CHEBI:29991"/>
    </ligand>
</feature>
<comment type="catalytic activity">
    <reaction evidence="6 7">
        <text>carbamoyl phosphate + L-aspartate = N-carbamoyl-L-aspartate + phosphate + H(+)</text>
        <dbReference type="Rhea" id="RHEA:20013"/>
        <dbReference type="ChEBI" id="CHEBI:15378"/>
        <dbReference type="ChEBI" id="CHEBI:29991"/>
        <dbReference type="ChEBI" id="CHEBI:32814"/>
        <dbReference type="ChEBI" id="CHEBI:43474"/>
        <dbReference type="ChEBI" id="CHEBI:58228"/>
        <dbReference type="EC" id="2.1.3.2"/>
    </reaction>
</comment>
<feature type="binding site" evidence="7">
    <location>
        <position position="55"/>
    </location>
    <ligand>
        <name>carbamoyl phosphate</name>
        <dbReference type="ChEBI" id="CHEBI:58228"/>
    </ligand>
</feature>
<dbReference type="FunFam" id="3.40.50.1370:FF:000011">
    <property type="entry name" value="Aspartate carbamoyltransferase"/>
    <property type="match status" value="1"/>
</dbReference>
<evidence type="ECO:0000259" key="9">
    <source>
        <dbReference type="Pfam" id="PF02729"/>
    </source>
</evidence>
<dbReference type="NCBIfam" id="NF002032">
    <property type="entry name" value="PRK00856.1"/>
    <property type="match status" value="1"/>
</dbReference>
<dbReference type="InterPro" id="IPR006130">
    <property type="entry name" value="Asp/Orn_carbamoylTrfase"/>
</dbReference>
<proteinExistence type="inferred from homology"/>
<comment type="subunit">
    <text evidence="7">Heterododecamer (2C3:3R2) of six catalytic PyrB chains organized as two trimers (C3), and six regulatory PyrI chains organized as three dimers (R2).</text>
</comment>
<organism evidence="10 11">
    <name type="scientific">Exiguobacterium oxidotolerans</name>
    <dbReference type="NCBI Taxonomy" id="223958"/>
    <lineage>
        <taxon>Bacteria</taxon>
        <taxon>Bacillati</taxon>
        <taxon>Bacillota</taxon>
        <taxon>Bacilli</taxon>
        <taxon>Bacillales</taxon>
        <taxon>Bacillales Family XII. Incertae Sedis</taxon>
        <taxon>Exiguobacterium</taxon>
    </lineage>
</organism>
<feature type="binding site" evidence="7">
    <location>
        <position position="133"/>
    </location>
    <ligand>
        <name>carbamoyl phosphate</name>
        <dbReference type="ChEBI" id="CHEBI:58228"/>
    </ligand>
</feature>
<feature type="binding site" evidence="7">
    <location>
        <position position="216"/>
    </location>
    <ligand>
        <name>L-aspartate</name>
        <dbReference type="ChEBI" id="CHEBI:29991"/>
    </ligand>
</feature>
<dbReference type="Pfam" id="PF02729">
    <property type="entry name" value="OTCace_N"/>
    <property type="match status" value="1"/>
</dbReference>
<dbReference type="PANTHER" id="PTHR45753">
    <property type="entry name" value="ORNITHINE CARBAMOYLTRANSFERASE, MITOCHONDRIAL"/>
    <property type="match status" value="1"/>
</dbReference>
<evidence type="ECO:0000256" key="5">
    <source>
        <dbReference type="ARBA" id="ARBA00043884"/>
    </source>
</evidence>
<dbReference type="NCBIfam" id="TIGR00670">
    <property type="entry name" value="asp_carb_tr"/>
    <property type="match status" value="1"/>
</dbReference>
<name>A0A653ID05_9BACL</name>
<reference evidence="10 11" key="1">
    <citation type="submission" date="2019-10" db="EMBL/GenBank/DDBJ databases">
        <authorList>
            <person name="Karimi E."/>
        </authorList>
    </citation>
    <scope>NUCLEOTIDE SEQUENCE [LARGE SCALE GENOMIC DNA]</scope>
    <source>
        <strain evidence="10">Exiguobacterium sp. 9Y</strain>
    </source>
</reference>
<dbReference type="GO" id="GO:0006520">
    <property type="term" value="P:amino acid metabolic process"/>
    <property type="evidence" value="ECO:0007669"/>
    <property type="project" value="InterPro"/>
</dbReference>
<dbReference type="InterPro" id="IPR036901">
    <property type="entry name" value="Asp/Orn_carbamoylTrfase_sf"/>
</dbReference>
<dbReference type="PANTHER" id="PTHR45753:SF6">
    <property type="entry name" value="ASPARTATE CARBAMOYLTRANSFERASE"/>
    <property type="match status" value="1"/>
</dbReference>
<feature type="binding site" evidence="7">
    <location>
        <position position="136"/>
    </location>
    <ligand>
        <name>carbamoyl phosphate</name>
        <dbReference type="ChEBI" id="CHEBI:58228"/>
    </ligand>
</feature>
<keyword evidence="3 7" id="KW-0808">Transferase</keyword>
<dbReference type="AlphaFoldDB" id="A0A653ID05"/>
<dbReference type="GO" id="GO:0006207">
    <property type="term" value="P:'de novo' pyrimidine nucleobase biosynthetic process"/>
    <property type="evidence" value="ECO:0007669"/>
    <property type="project" value="InterPro"/>
</dbReference>
<dbReference type="UniPathway" id="UPA00070">
    <property type="reaction ID" value="UER00116"/>
</dbReference>
<comment type="pathway">
    <text evidence="1 7">Pyrimidine metabolism; UMP biosynthesis via de novo pathway; (S)-dihydroorotate from bicarbonate: step 2/3.</text>
</comment>
<evidence type="ECO:0000313" key="10">
    <source>
        <dbReference type="EMBL" id="VWX36826.1"/>
    </source>
</evidence>
<dbReference type="GO" id="GO:0016597">
    <property type="term" value="F:amino acid binding"/>
    <property type="evidence" value="ECO:0007669"/>
    <property type="project" value="InterPro"/>
</dbReference>
<gene>
    <name evidence="7 10" type="primary">pyrB</name>
    <name evidence="10" type="ORF">EXIGUO9Y_30059</name>
</gene>
<protein>
    <recommendedName>
        <fullName evidence="7">Aspartate carbamoyltransferase</fullName>
        <ecNumber evidence="7">2.1.3.2</ecNumber>
    </recommendedName>
    <alternativeName>
        <fullName evidence="7">Aspartate transcarbamylase</fullName>
        <shortName evidence="7">ATCase</shortName>
    </alternativeName>
</protein>
<dbReference type="GO" id="GO:0005829">
    <property type="term" value="C:cytosol"/>
    <property type="evidence" value="ECO:0007669"/>
    <property type="project" value="TreeGrafter"/>
</dbReference>
<keyword evidence="11" id="KW-1185">Reference proteome</keyword>
<evidence type="ECO:0000256" key="2">
    <source>
        <dbReference type="ARBA" id="ARBA00008896"/>
    </source>
</evidence>
<feature type="binding site" evidence="7">
    <location>
        <position position="166"/>
    </location>
    <ligand>
        <name>L-aspartate</name>
        <dbReference type="ChEBI" id="CHEBI:29991"/>
    </ligand>
</feature>
<dbReference type="PROSITE" id="PS00097">
    <property type="entry name" value="CARBAMOYLTRANSFERASE"/>
    <property type="match status" value="1"/>
</dbReference>
<feature type="domain" description="Aspartate/ornithine carbamoyltransferase Asp/Orn-binding" evidence="8">
    <location>
        <begin position="153"/>
        <end position="292"/>
    </location>
</feature>
<feature type="binding site" evidence="7">
    <location>
        <position position="105"/>
    </location>
    <ligand>
        <name>carbamoyl phosphate</name>
        <dbReference type="ChEBI" id="CHEBI:58228"/>
    </ligand>
</feature>
<keyword evidence="4 7" id="KW-0665">Pyrimidine biosynthesis</keyword>
<feature type="domain" description="Aspartate/ornithine carbamoyltransferase carbamoyl-P binding" evidence="9">
    <location>
        <begin position="9"/>
        <end position="146"/>
    </location>
</feature>
<dbReference type="SUPFAM" id="SSF53671">
    <property type="entry name" value="Aspartate/ornithine carbamoyltransferase"/>
    <property type="match status" value="1"/>
</dbReference>
<dbReference type="InterPro" id="IPR006131">
    <property type="entry name" value="Asp_carbamoyltransf_Asp/Orn-bd"/>
</dbReference>
<dbReference type="InterPro" id="IPR006132">
    <property type="entry name" value="Asp/Orn_carbamoyltranf_P-bd"/>
</dbReference>
<dbReference type="PRINTS" id="PR00100">
    <property type="entry name" value="AOTCASE"/>
</dbReference>
<evidence type="ECO:0000256" key="7">
    <source>
        <dbReference type="HAMAP-Rule" id="MF_00001"/>
    </source>
</evidence>
<evidence type="ECO:0000256" key="3">
    <source>
        <dbReference type="ARBA" id="ARBA00022679"/>
    </source>
</evidence>
<evidence type="ECO:0000259" key="8">
    <source>
        <dbReference type="Pfam" id="PF00185"/>
    </source>
</evidence>
<comment type="function">
    <text evidence="5 7">Catalyzes the condensation of carbamoyl phosphate and aspartate to form carbamoyl aspartate and inorganic phosphate, the committed step in the de novo pyrimidine nucleotide biosynthesis pathway.</text>
</comment>
<dbReference type="PRINTS" id="PR00101">
    <property type="entry name" value="ATCASE"/>
</dbReference>
<evidence type="ECO:0000256" key="6">
    <source>
        <dbReference type="ARBA" id="ARBA00048859"/>
    </source>
</evidence>
<evidence type="ECO:0000256" key="1">
    <source>
        <dbReference type="ARBA" id="ARBA00004852"/>
    </source>
</evidence>
<dbReference type="EMBL" id="CABWKQ010000023">
    <property type="protein sequence ID" value="VWX36826.1"/>
    <property type="molecule type" value="Genomic_DNA"/>
</dbReference>
<dbReference type="GO" id="GO:0004070">
    <property type="term" value="F:aspartate carbamoyltransferase activity"/>
    <property type="evidence" value="ECO:0007669"/>
    <property type="project" value="UniProtKB-UniRule"/>
</dbReference>
<feature type="binding site" evidence="7">
    <location>
        <position position="256"/>
    </location>
    <ligand>
        <name>carbamoyl phosphate</name>
        <dbReference type="ChEBI" id="CHEBI:58228"/>
    </ligand>
</feature>
<dbReference type="Pfam" id="PF00185">
    <property type="entry name" value="OTCace"/>
    <property type="match status" value="1"/>
</dbReference>
<evidence type="ECO:0000256" key="4">
    <source>
        <dbReference type="ARBA" id="ARBA00022975"/>
    </source>
</evidence>
<feature type="binding site" evidence="7">
    <location>
        <position position="257"/>
    </location>
    <ligand>
        <name>carbamoyl phosphate</name>
        <dbReference type="ChEBI" id="CHEBI:58228"/>
    </ligand>
</feature>
<feature type="binding site" evidence="7">
    <location>
        <position position="56"/>
    </location>
    <ligand>
        <name>carbamoyl phosphate</name>
        <dbReference type="ChEBI" id="CHEBI:58228"/>
    </ligand>
</feature>
<dbReference type="Proteomes" id="UP000439752">
    <property type="component" value="Unassembled WGS sequence"/>
</dbReference>
<dbReference type="GO" id="GO:0044205">
    <property type="term" value="P:'de novo' UMP biosynthetic process"/>
    <property type="evidence" value="ECO:0007669"/>
    <property type="project" value="UniProtKB-UniRule"/>
</dbReference>
<comment type="similarity">
    <text evidence="2 7">Belongs to the aspartate/ornithine carbamoyltransferase superfamily. ATCase family.</text>
</comment>
<dbReference type="Gene3D" id="3.40.50.1370">
    <property type="entry name" value="Aspartate/ornithine carbamoyltransferase"/>
    <property type="match status" value="2"/>
</dbReference>
<sequence length="304" mass="34287">MKTQPVSSDFVSLDRLSVLEIEQLIERALELKHGQPSKTFANKTIANLFFENSTRTRCSFEMAEHRLGMHVLPFETTTSSVQKGETLLDTCKTLEALGVEALVIRHQETGYYHALMEQLTIPIINAGDGSGQHPSQSLLDLMTMYEVFGHIHGKTVVICGDLRHSRVARSNADVLQRLGATVIGSGPPEWFDETMGIAYVPIDEAIEQSDIIMLLRVQQERHNQAMELEETYHEQYGLTLDRMRRVRPEAIILHPAPVNRGIEIADELVEHTQSRIFEQMKNGVFARMAILERAFHPNSTEGAI</sequence>